<dbReference type="Proteomes" id="UP000182427">
    <property type="component" value="Chromosome I"/>
</dbReference>
<dbReference type="RefSeq" id="WP_156785178.1">
    <property type="nucleotide sequence ID" value="NZ_LT629690.1"/>
</dbReference>
<proteinExistence type="predicted"/>
<evidence type="ECO:0000313" key="3">
    <source>
        <dbReference type="Proteomes" id="UP000182427"/>
    </source>
</evidence>
<protein>
    <submittedName>
        <fullName evidence="2">Uncharacterized protein</fullName>
    </submittedName>
</protein>
<accession>A0A1G7P731</accession>
<evidence type="ECO:0000256" key="1">
    <source>
        <dbReference type="SAM" id="MobiDB-lite"/>
    </source>
</evidence>
<sequence length="150" mass="16121">MHNLMVAIGFILLILIPCLVAVFSSSKEGRSGNTGEHEIPKEPTRARGHSPSRIREAAAAMNARKEAKLAAEEAAARGERPSRIREVAAAAFTRPEANGAEERPSRIRNVAAALRSRPPKDVPMASGDPGAIKPSIRELRAKHAPKPPRT</sequence>
<dbReference type="EMBL" id="LT629690">
    <property type="protein sequence ID" value="SDF82136.1"/>
    <property type="molecule type" value="Genomic_DNA"/>
</dbReference>
<feature type="region of interest" description="Disordered" evidence="1">
    <location>
        <begin position="94"/>
        <end position="150"/>
    </location>
</feature>
<dbReference type="OrthoDB" id="9830607at2"/>
<feature type="region of interest" description="Disordered" evidence="1">
    <location>
        <begin position="26"/>
        <end position="52"/>
    </location>
</feature>
<feature type="compositionally biased region" description="Basic and acidic residues" evidence="1">
    <location>
        <begin position="27"/>
        <end position="45"/>
    </location>
</feature>
<keyword evidence="3" id="KW-1185">Reference proteome</keyword>
<gene>
    <name evidence="2" type="ORF">SAMN05444167_3410</name>
</gene>
<dbReference type="AlphaFoldDB" id="A0A1G7P731"/>
<reference evidence="2 3" key="1">
    <citation type="submission" date="2016-10" db="EMBL/GenBank/DDBJ databases">
        <authorList>
            <person name="de Groot N.N."/>
        </authorList>
    </citation>
    <scope>NUCLEOTIDE SEQUENCE [LARGE SCALE GENOMIC DNA]</scope>
    <source>
        <strain evidence="2 3">GAS232</strain>
    </source>
</reference>
<organism evidence="2 3">
    <name type="scientific">Terriglobus roseus</name>
    <dbReference type="NCBI Taxonomy" id="392734"/>
    <lineage>
        <taxon>Bacteria</taxon>
        <taxon>Pseudomonadati</taxon>
        <taxon>Acidobacteriota</taxon>
        <taxon>Terriglobia</taxon>
        <taxon>Terriglobales</taxon>
        <taxon>Acidobacteriaceae</taxon>
        <taxon>Terriglobus</taxon>
    </lineage>
</organism>
<name>A0A1G7P731_9BACT</name>
<evidence type="ECO:0000313" key="2">
    <source>
        <dbReference type="EMBL" id="SDF82136.1"/>
    </source>
</evidence>